<evidence type="ECO:0000313" key="1">
    <source>
        <dbReference type="EMBL" id="ADX67193.1"/>
    </source>
</evidence>
<dbReference type="EMBL" id="CP002455">
    <property type="protein sequence ID" value="ADX67193.1"/>
    <property type="molecule type" value="Genomic_DNA"/>
</dbReference>
<reference evidence="2" key="2">
    <citation type="journal article" date="2011" name="Stand. Genomic Sci.">
        <title>Complete genome sequence of Weeksella virosa type strain (9751T).</title>
        <authorList>
            <person name="Lang E."/>
            <person name="Teshima H."/>
            <person name="Lucas S."/>
            <person name="Lapidus A."/>
            <person name="Hammon N."/>
            <person name="Deshpande S."/>
            <person name="Nolan M."/>
            <person name="Cheng J."/>
            <person name="Pitluck S."/>
            <person name="Liolios K."/>
            <person name="Pagani I."/>
            <person name="Mikhailova N."/>
            <person name="Ivanova N."/>
            <person name="Mavromatis K."/>
            <person name="Pati A."/>
            <person name="Tapia R."/>
            <person name="Han C."/>
            <person name="Goodwin L."/>
            <person name="Chen A."/>
            <person name="Palaniappan K."/>
            <person name="Land M."/>
            <person name="Hauser L."/>
            <person name="Chang Y."/>
            <person name="Jeffries C."/>
            <person name="Brambilla E."/>
            <person name="Kopitz M."/>
            <person name="Rohde M."/>
            <person name="Goker M."/>
            <person name="Tindall B."/>
            <person name="Detter J."/>
            <person name="Woyke T."/>
            <person name="Bristow J."/>
            <person name="Eisen J."/>
            <person name="Markowitz V."/>
            <person name="Hugenholtz P."/>
            <person name="Klenk H."/>
            <person name="Kyrpides N."/>
        </authorList>
    </citation>
    <scope>NUCLEOTIDE SEQUENCE [LARGE SCALE GENOMIC DNA]</scope>
    <source>
        <strain evidence="2">ATCC 43766 / DSM 16922 / JCM 21250 / NBRC 16016 / NCTC 11634 / CL345/78</strain>
    </source>
</reference>
<dbReference type="Proteomes" id="UP000008641">
    <property type="component" value="Chromosome"/>
</dbReference>
<accession>F0NYZ1</accession>
<name>F0NYZ1_WEEVC</name>
<dbReference type="KEGG" id="wvi:Weevi_0474"/>
<dbReference type="STRING" id="865938.Weevi_0474"/>
<gene>
    <name evidence="1" type="ordered locus">Weevi_0474</name>
</gene>
<organism evidence="1 2">
    <name type="scientific">Weeksella virosa (strain ATCC 43766 / DSM 16922 / JCM 21250 / CCUG 30538 / CDC 9751 / IAM 14551 / NBRC 16016 / NCTC 11634 / CL345/78)</name>
    <dbReference type="NCBI Taxonomy" id="865938"/>
    <lineage>
        <taxon>Bacteria</taxon>
        <taxon>Pseudomonadati</taxon>
        <taxon>Bacteroidota</taxon>
        <taxon>Flavobacteriia</taxon>
        <taxon>Flavobacteriales</taxon>
        <taxon>Weeksellaceae</taxon>
        <taxon>Weeksella</taxon>
    </lineage>
</organism>
<reference evidence="1 2" key="1">
    <citation type="journal article" date="2011" name="Stand. Genomic Sci.">
        <title>Complete genome sequence of Weeksella virosa type strain (9751).</title>
        <authorList>
            <person name="Lang E."/>
            <person name="Teshima H."/>
            <person name="Lucas S."/>
            <person name="Lapidus A."/>
            <person name="Hammon N."/>
            <person name="Deshpande S."/>
            <person name="Nolan M."/>
            <person name="Cheng J.F."/>
            <person name="Pitluck S."/>
            <person name="Liolios K."/>
            <person name="Pagani I."/>
            <person name="Mikhailova N."/>
            <person name="Ivanova N."/>
            <person name="Mavromatis K."/>
            <person name="Pati A."/>
            <person name="Tapia R."/>
            <person name="Han C."/>
            <person name="Goodwin L."/>
            <person name="Chen A."/>
            <person name="Palaniappan K."/>
            <person name="Land M."/>
            <person name="Hauser L."/>
            <person name="Chang Y.J."/>
            <person name="Jeffries C.D."/>
            <person name="Brambilla E.M."/>
            <person name="Kopitz M."/>
            <person name="Rohde M."/>
            <person name="Goker M."/>
            <person name="Tindall B.J."/>
            <person name="Detter J.C."/>
            <person name="Woyke T."/>
            <person name="Bristow J."/>
            <person name="Eisen J.A."/>
            <person name="Markowitz V."/>
            <person name="Hugenholtz P."/>
            <person name="Klenk H.P."/>
            <person name="Kyrpides N.C."/>
        </authorList>
    </citation>
    <scope>NUCLEOTIDE SEQUENCE [LARGE SCALE GENOMIC DNA]</scope>
    <source>
        <strain evidence="2">ATCC 43766 / DSM 16922 / JCM 21250 / NBRC 16016 / NCTC 11634 / CL345/78</strain>
    </source>
</reference>
<dbReference type="HOGENOM" id="CLU_2222159_0_0_10"/>
<dbReference type="RefSeq" id="WP_013597585.1">
    <property type="nucleotide sequence ID" value="NC_015144.1"/>
</dbReference>
<evidence type="ECO:0000313" key="2">
    <source>
        <dbReference type="Proteomes" id="UP000008641"/>
    </source>
</evidence>
<keyword evidence="2" id="KW-1185">Reference proteome</keyword>
<sequence>MKQYLKTAISVFLVQLSIMIALGQSIHIVQHAYTPSTVSDHHDTQQLPKCNLCITHFEQVITDNPLSLPETPISSTANYRSTVPYGVLSSITAKPHNYLRAPPYCA</sequence>
<protein>
    <submittedName>
        <fullName evidence="1">Uncharacterized protein</fullName>
    </submittedName>
</protein>
<dbReference type="OrthoDB" id="9926949at2"/>
<dbReference type="AlphaFoldDB" id="F0NYZ1"/>
<proteinExistence type="predicted"/>